<gene>
    <name evidence="1" type="ORF">B7463_g11899</name>
</gene>
<protein>
    <submittedName>
        <fullName evidence="1">Uncharacterized protein</fullName>
    </submittedName>
</protein>
<dbReference type="OrthoDB" id="10363024at2759"/>
<feature type="non-terminal residue" evidence="1">
    <location>
        <position position="274"/>
    </location>
</feature>
<dbReference type="EMBL" id="NCSJ02000447">
    <property type="protein sequence ID" value="RFU24437.1"/>
    <property type="molecule type" value="Genomic_DNA"/>
</dbReference>
<reference evidence="1 2" key="1">
    <citation type="submission" date="2018-05" db="EMBL/GenBank/DDBJ databases">
        <title>Draft genome sequence of Scytalidium lignicola DSM 105466, a ubiquitous saprotrophic fungus.</title>
        <authorList>
            <person name="Buettner E."/>
            <person name="Gebauer A.M."/>
            <person name="Hofrichter M."/>
            <person name="Liers C."/>
            <person name="Kellner H."/>
        </authorList>
    </citation>
    <scope>NUCLEOTIDE SEQUENCE [LARGE SCALE GENOMIC DNA]</scope>
    <source>
        <strain evidence="1 2">DSM 105466</strain>
    </source>
</reference>
<sequence length="274" mass="30319">MNSSLKAELHRYLDDAVVDIATRQQRIIEVREYLNTLEEGLQTGSGTGGGPATLVPLRTLKTWSPVILLKGEFLMWDGDNYKDKTIETGQNLVKALAKVQFVVTWNCTLIDVTRMCPDIINLAGGAQAVESLLRSHVAKLRYRAKENASKLMHLQRHGQGASLRRLWRLDTALVLFGHLASAVNIQHIIEEDAQSIVGKWCSFIFQDLVENYNSAGGMTFLDKMPERAMRAGLECPSAETVPLTLSLLFLTRSSGRALTALSMPVPISVNEAVE</sequence>
<accession>A0A3E2GTR9</accession>
<evidence type="ECO:0000313" key="1">
    <source>
        <dbReference type="EMBL" id="RFU24437.1"/>
    </source>
</evidence>
<evidence type="ECO:0000313" key="2">
    <source>
        <dbReference type="Proteomes" id="UP000258309"/>
    </source>
</evidence>
<proteinExistence type="predicted"/>
<dbReference type="Proteomes" id="UP000258309">
    <property type="component" value="Unassembled WGS sequence"/>
</dbReference>
<comment type="caution">
    <text evidence="1">The sequence shown here is derived from an EMBL/GenBank/DDBJ whole genome shotgun (WGS) entry which is preliminary data.</text>
</comment>
<name>A0A3E2GTR9_SCYLI</name>
<keyword evidence="2" id="KW-1185">Reference proteome</keyword>
<dbReference type="AlphaFoldDB" id="A0A3E2GTR9"/>
<feature type="non-terminal residue" evidence="1">
    <location>
        <position position="1"/>
    </location>
</feature>
<organism evidence="1 2">
    <name type="scientific">Scytalidium lignicola</name>
    <name type="common">Hyphomycete</name>
    <dbReference type="NCBI Taxonomy" id="5539"/>
    <lineage>
        <taxon>Eukaryota</taxon>
        <taxon>Fungi</taxon>
        <taxon>Dikarya</taxon>
        <taxon>Ascomycota</taxon>
        <taxon>Pezizomycotina</taxon>
        <taxon>Leotiomycetes</taxon>
        <taxon>Leotiomycetes incertae sedis</taxon>
        <taxon>Scytalidium</taxon>
    </lineage>
</organism>